<keyword evidence="2" id="KW-1185">Reference proteome</keyword>
<sequence>MLRHLWALCKEEDILWVKWIHSYVIKNQCIWHMRLPSNSSWTMRKLFSLRQIAQSFTRSIIGNGQSTFLWLDNWHNLGPLYLKYGDRVAFNMGRSLAAKVSSIINNGEWHWPRRRNPVIAEIIHNTDASLIPAEANEDRVI</sequence>
<proteinExistence type="predicted"/>
<comment type="caution">
    <text evidence="1">The sequence shown here is derived from an EMBL/GenBank/DDBJ whole genome shotgun (WGS) entry which is preliminary data.</text>
</comment>
<evidence type="ECO:0000313" key="1">
    <source>
        <dbReference type="EMBL" id="KAI8554931.1"/>
    </source>
</evidence>
<organism evidence="1 2">
    <name type="scientific">Rhododendron molle</name>
    <name type="common">Chinese azalea</name>
    <name type="synonym">Azalea mollis</name>
    <dbReference type="NCBI Taxonomy" id="49168"/>
    <lineage>
        <taxon>Eukaryota</taxon>
        <taxon>Viridiplantae</taxon>
        <taxon>Streptophyta</taxon>
        <taxon>Embryophyta</taxon>
        <taxon>Tracheophyta</taxon>
        <taxon>Spermatophyta</taxon>
        <taxon>Magnoliopsida</taxon>
        <taxon>eudicotyledons</taxon>
        <taxon>Gunneridae</taxon>
        <taxon>Pentapetalae</taxon>
        <taxon>asterids</taxon>
        <taxon>Ericales</taxon>
        <taxon>Ericaceae</taxon>
        <taxon>Ericoideae</taxon>
        <taxon>Rhodoreae</taxon>
        <taxon>Rhododendron</taxon>
    </lineage>
</organism>
<dbReference type="Proteomes" id="UP001062846">
    <property type="component" value="Chromosome 5"/>
</dbReference>
<evidence type="ECO:0000313" key="2">
    <source>
        <dbReference type="Proteomes" id="UP001062846"/>
    </source>
</evidence>
<gene>
    <name evidence="1" type="ORF">RHMOL_Rhmol05G0134400</name>
</gene>
<reference evidence="1" key="1">
    <citation type="submission" date="2022-02" db="EMBL/GenBank/DDBJ databases">
        <title>Plant Genome Project.</title>
        <authorList>
            <person name="Zhang R.-G."/>
        </authorList>
    </citation>
    <scope>NUCLEOTIDE SEQUENCE</scope>
    <source>
        <strain evidence="1">AT1</strain>
    </source>
</reference>
<protein>
    <submittedName>
        <fullName evidence="1">Uncharacterized protein</fullName>
    </submittedName>
</protein>
<name>A0ACC0NPW0_RHOML</name>
<dbReference type="EMBL" id="CM046392">
    <property type="protein sequence ID" value="KAI8554931.1"/>
    <property type="molecule type" value="Genomic_DNA"/>
</dbReference>
<accession>A0ACC0NPW0</accession>